<sequence>MLDLCLTFCYTRILLSVFIVLSMWPKKARWEKTPQTMITIRCPSIEYFMSWSSAIRRLRFPTTKTIDNDVLTRVMSLLDQAGEKLAKNAPNLALGYLRSAIKTYLAFVPGAGFAVDKFFDSLGDVVGTHAEEATTIAQKAHRDILDVLQKSGNDRTTTDFNQIVNVTLRLIIELQDLGVKRALPNCRAKL</sequence>
<evidence type="ECO:0000313" key="1">
    <source>
        <dbReference type="EMBL" id="KDR75350.1"/>
    </source>
</evidence>
<dbReference type="Proteomes" id="UP000027222">
    <property type="component" value="Unassembled WGS sequence"/>
</dbReference>
<dbReference type="STRING" id="685588.A0A067SWN2"/>
<name>A0A067SWN2_GALM3</name>
<keyword evidence="2" id="KW-1185">Reference proteome</keyword>
<dbReference type="EMBL" id="KL142381">
    <property type="protein sequence ID" value="KDR75350.1"/>
    <property type="molecule type" value="Genomic_DNA"/>
</dbReference>
<reference evidence="2" key="1">
    <citation type="journal article" date="2014" name="Proc. Natl. Acad. Sci. U.S.A.">
        <title>Extensive sampling of basidiomycete genomes demonstrates inadequacy of the white-rot/brown-rot paradigm for wood decay fungi.</title>
        <authorList>
            <person name="Riley R."/>
            <person name="Salamov A.A."/>
            <person name="Brown D.W."/>
            <person name="Nagy L.G."/>
            <person name="Floudas D."/>
            <person name="Held B.W."/>
            <person name="Levasseur A."/>
            <person name="Lombard V."/>
            <person name="Morin E."/>
            <person name="Otillar R."/>
            <person name="Lindquist E.A."/>
            <person name="Sun H."/>
            <person name="LaButti K.M."/>
            <person name="Schmutz J."/>
            <person name="Jabbour D."/>
            <person name="Luo H."/>
            <person name="Baker S.E."/>
            <person name="Pisabarro A.G."/>
            <person name="Walton J.D."/>
            <person name="Blanchette R.A."/>
            <person name="Henrissat B."/>
            <person name="Martin F."/>
            <person name="Cullen D."/>
            <person name="Hibbett D.S."/>
            <person name="Grigoriev I.V."/>
        </authorList>
    </citation>
    <scope>NUCLEOTIDE SEQUENCE [LARGE SCALE GENOMIC DNA]</scope>
    <source>
        <strain evidence="2">CBS 339.88</strain>
    </source>
</reference>
<dbReference type="AlphaFoldDB" id="A0A067SWN2"/>
<gene>
    <name evidence="1" type="ORF">GALMADRAFT_549584</name>
</gene>
<dbReference type="HOGENOM" id="CLU_1428073_0_0_1"/>
<dbReference type="OrthoDB" id="3060772at2759"/>
<accession>A0A067SWN2</accession>
<organism evidence="1 2">
    <name type="scientific">Galerina marginata (strain CBS 339.88)</name>
    <dbReference type="NCBI Taxonomy" id="685588"/>
    <lineage>
        <taxon>Eukaryota</taxon>
        <taxon>Fungi</taxon>
        <taxon>Dikarya</taxon>
        <taxon>Basidiomycota</taxon>
        <taxon>Agaricomycotina</taxon>
        <taxon>Agaricomycetes</taxon>
        <taxon>Agaricomycetidae</taxon>
        <taxon>Agaricales</taxon>
        <taxon>Agaricineae</taxon>
        <taxon>Strophariaceae</taxon>
        <taxon>Galerina</taxon>
    </lineage>
</organism>
<protein>
    <submittedName>
        <fullName evidence="1">Uncharacterized protein</fullName>
    </submittedName>
</protein>
<evidence type="ECO:0000313" key="2">
    <source>
        <dbReference type="Proteomes" id="UP000027222"/>
    </source>
</evidence>
<proteinExistence type="predicted"/>